<feature type="transmembrane region" description="Helical" evidence="3">
    <location>
        <begin position="128"/>
        <end position="151"/>
    </location>
</feature>
<evidence type="ECO:0000256" key="1">
    <source>
        <dbReference type="ARBA" id="ARBA00022679"/>
    </source>
</evidence>
<dbReference type="AlphaFoldDB" id="A0AAP0QDG2"/>
<name>A0AAP0QDG2_9ROSI</name>
<comment type="caution">
    <text evidence="4">The sequence shown here is derived from an EMBL/GenBank/DDBJ whole genome shotgun (WGS) entry which is preliminary data.</text>
</comment>
<proteinExistence type="predicted"/>
<keyword evidence="3" id="KW-1133">Transmembrane helix</keyword>
<dbReference type="PANTHER" id="PTHR46116:SF19">
    <property type="entry name" value="UBIQUITIN-CONJUGATING ENZYME FAMILY PROTEIN"/>
    <property type="match status" value="1"/>
</dbReference>
<dbReference type="Proteomes" id="UP001428341">
    <property type="component" value="Unassembled WGS sequence"/>
</dbReference>
<keyword evidence="3" id="KW-0472">Membrane</keyword>
<evidence type="ECO:0000313" key="4">
    <source>
        <dbReference type="EMBL" id="KAK9182180.1"/>
    </source>
</evidence>
<keyword evidence="1" id="KW-0808">Transferase</keyword>
<dbReference type="Gene3D" id="3.10.110.10">
    <property type="entry name" value="Ubiquitin Conjugating Enzyme"/>
    <property type="match status" value="1"/>
</dbReference>
<organism evidence="4 5">
    <name type="scientific">Citrus x changshan-huyou</name>
    <dbReference type="NCBI Taxonomy" id="2935761"/>
    <lineage>
        <taxon>Eukaryota</taxon>
        <taxon>Viridiplantae</taxon>
        <taxon>Streptophyta</taxon>
        <taxon>Embryophyta</taxon>
        <taxon>Tracheophyta</taxon>
        <taxon>Spermatophyta</taxon>
        <taxon>Magnoliopsida</taxon>
        <taxon>eudicotyledons</taxon>
        <taxon>Gunneridae</taxon>
        <taxon>Pentapetalae</taxon>
        <taxon>rosids</taxon>
        <taxon>malvids</taxon>
        <taxon>Sapindales</taxon>
        <taxon>Rutaceae</taxon>
        <taxon>Aurantioideae</taxon>
        <taxon>Citrus</taxon>
    </lineage>
</organism>
<dbReference type="EMBL" id="JBCGBO010000024">
    <property type="protein sequence ID" value="KAK9182180.1"/>
    <property type="molecule type" value="Genomic_DNA"/>
</dbReference>
<dbReference type="PANTHER" id="PTHR46116">
    <property type="entry name" value="(E3-INDEPENDENT) E2 UBIQUITIN-CONJUGATING ENZYME"/>
    <property type="match status" value="1"/>
</dbReference>
<evidence type="ECO:0000256" key="2">
    <source>
        <dbReference type="ARBA" id="ARBA00022786"/>
    </source>
</evidence>
<keyword evidence="2" id="KW-0833">Ubl conjugation pathway</keyword>
<evidence type="ECO:0000256" key="3">
    <source>
        <dbReference type="SAM" id="Phobius"/>
    </source>
</evidence>
<dbReference type="InterPro" id="IPR016135">
    <property type="entry name" value="UBQ-conjugating_enzyme/RWD"/>
</dbReference>
<gene>
    <name evidence="4" type="ORF">WN944_025323</name>
</gene>
<protein>
    <submittedName>
        <fullName evidence="4">Uncharacterized protein</fullName>
    </submittedName>
</protein>
<dbReference type="GO" id="GO:0061631">
    <property type="term" value="F:ubiquitin conjugating enzyme activity"/>
    <property type="evidence" value="ECO:0007669"/>
    <property type="project" value="TreeGrafter"/>
</dbReference>
<reference evidence="4 5" key="1">
    <citation type="submission" date="2024-05" db="EMBL/GenBank/DDBJ databases">
        <title>Haplotype-resolved chromosome-level genome assembly of Huyou (Citrus changshanensis).</title>
        <authorList>
            <person name="Miao C."/>
            <person name="Chen W."/>
            <person name="Wu Y."/>
            <person name="Wang L."/>
            <person name="Zhao S."/>
            <person name="Grierson D."/>
            <person name="Xu C."/>
            <person name="Chen K."/>
        </authorList>
    </citation>
    <scope>NUCLEOTIDE SEQUENCE [LARGE SCALE GENOMIC DNA]</scope>
    <source>
        <strain evidence="4">01-14</strain>
        <tissue evidence="4">Leaf</tissue>
    </source>
</reference>
<keyword evidence="3" id="KW-0812">Transmembrane</keyword>
<sequence>MNQTFVRIYEQRIDLLRAVIIGPQGTPYHSVCSSLTLHSLVNISIYKPPMVTYRSYGLRLNPNLFSNAAGVAGSCWNCSRYQKLLELLVRRSRPRLVAGSARDRRLAAACAVGTAGISRLAVGTARVWLLELLAFGCCLCSLLVAALACGIQGTTTQDMRGSSQASNQSCYTNL</sequence>
<keyword evidence="5" id="KW-1185">Reference proteome</keyword>
<evidence type="ECO:0000313" key="5">
    <source>
        <dbReference type="Proteomes" id="UP001428341"/>
    </source>
</evidence>
<accession>A0AAP0QDG2</accession>